<gene>
    <name evidence="1" type="ORF">XELAEV_18037917mg</name>
</gene>
<dbReference type="Proteomes" id="UP000694892">
    <property type="component" value="Chromosome 7S"/>
</dbReference>
<organism evidence="1 2">
    <name type="scientific">Xenopus laevis</name>
    <name type="common">African clawed frog</name>
    <dbReference type="NCBI Taxonomy" id="8355"/>
    <lineage>
        <taxon>Eukaryota</taxon>
        <taxon>Metazoa</taxon>
        <taxon>Chordata</taxon>
        <taxon>Craniata</taxon>
        <taxon>Vertebrata</taxon>
        <taxon>Euteleostomi</taxon>
        <taxon>Amphibia</taxon>
        <taxon>Batrachia</taxon>
        <taxon>Anura</taxon>
        <taxon>Pipoidea</taxon>
        <taxon>Pipidae</taxon>
        <taxon>Xenopodinae</taxon>
        <taxon>Xenopus</taxon>
        <taxon>Xenopus</taxon>
    </lineage>
</organism>
<reference evidence="2" key="1">
    <citation type="journal article" date="2016" name="Nature">
        <title>Genome evolution in the allotetraploid frog Xenopus laevis.</title>
        <authorList>
            <person name="Session A.M."/>
            <person name="Uno Y."/>
            <person name="Kwon T."/>
            <person name="Chapman J.A."/>
            <person name="Toyoda A."/>
            <person name="Takahashi S."/>
            <person name="Fukui A."/>
            <person name="Hikosaka A."/>
            <person name="Suzuki A."/>
            <person name="Kondo M."/>
            <person name="van Heeringen S.J."/>
            <person name="Quigley I."/>
            <person name="Heinz S."/>
            <person name="Ogino H."/>
            <person name="Ochi H."/>
            <person name="Hellsten U."/>
            <person name="Lyons J.B."/>
            <person name="Simakov O."/>
            <person name="Putnam N."/>
            <person name="Stites J."/>
            <person name="Kuroki Y."/>
            <person name="Tanaka T."/>
            <person name="Michiue T."/>
            <person name="Watanabe M."/>
            <person name="Bogdanovic O."/>
            <person name="Lister R."/>
            <person name="Georgiou G."/>
            <person name="Paranjpe S.S."/>
            <person name="van Kruijsbergen I."/>
            <person name="Shu S."/>
            <person name="Carlson J."/>
            <person name="Kinoshita T."/>
            <person name="Ohta Y."/>
            <person name="Mawaribuchi S."/>
            <person name="Jenkins J."/>
            <person name="Grimwood J."/>
            <person name="Schmutz J."/>
            <person name="Mitros T."/>
            <person name="Mozaffari S.V."/>
            <person name="Suzuki Y."/>
            <person name="Haramoto Y."/>
            <person name="Yamamoto T.S."/>
            <person name="Takagi C."/>
            <person name="Heald R."/>
            <person name="Miller K."/>
            <person name="Haudenschild C."/>
            <person name="Kitzman J."/>
            <person name="Nakayama T."/>
            <person name="Izutsu Y."/>
            <person name="Robert J."/>
            <person name="Fortriede J."/>
            <person name="Burns K."/>
            <person name="Lotay V."/>
            <person name="Karimi K."/>
            <person name="Yasuoka Y."/>
            <person name="Dichmann D.S."/>
            <person name="Flajnik M.F."/>
            <person name="Houston D.W."/>
            <person name="Shendure J."/>
            <person name="DuPasquier L."/>
            <person name="Vize P.D."/>
            <person name="Zorn A.M."/>
            <person name="Ito M."/>
            <person name="Marcotte E.M."/>
            <person name="Wallingford J.B."/>
            <person name="Ito Y."/>
            <person name="Asashima M."/>
            <person name="Ueno N."/>
            <person name="Matsuda Y."/>
            <person name="Veenstra G.J."/>
            <person name="Fujiyama A."/>
            <person name="Harland R.M."/>
            <person name="Taira M."/>
            <person name="Rokhsar D.S."/>
        </authorList>
    </citation>
    <scope>NUCLEOTIDE SEQUENCE [LARGE SCALE GENOMIC DNA]</scope>
    <source>
        <strain evidence="2">J</strain>
    </source>
</reference>
<proteinExistence type="predicted"/>
<protein>
    <submittedName>
        <fullName evidence="1">Uncharacterized protein</fullName>
    </submittedName>
</protein>
<evidence type="ECO:0000313" key="1">
    <source>
        <dbReference type="EMBL" id="OCT71008.1"/>
    </source>
</evidence>
<accession>A0A974CDA9</accession>
<name>A0A974CDA9_XENLA</name>
<dbReference type="AlphaFoldDB" id="A0A974CDA9"/>
<dbReference type="EMBL" id="CM004479">
    <property type="protein sequence ID" value="OCT71008.1"/>
    <property type="molecule type" value="Genomic_DNA"/>
</dbReference>
<evidence type="ECO:0000313" key="2">
    <source>
        <dbReference type="Proteomes" id="UP000694892"/>
    </source>
</evidence>
<sequence length="70" mass="7634">MQNACNQLVNVHGTGQLLFFSLSPFLSDLRNSLYTGSNDSMSIYSPLVILSLTADDKCKPKGSSTCNYIL</sequence>